<dbReference type="EMBL" id="SDHX01000001">
    <property type="protein sequence ID" value="RXK54637.1"/>
    <property type="molecule type" value="Genomic_DNA"/>
</dbReference>
<sequence length="378" mass="43467">MNGHGLLRCCLRDWRCWLGLWAVVLLGTTGFLVWDARGWLLGSADASFRYTKLNQWPVWLLWWVVAPAVLWLQHRLTLLDRHWPWAIGLHTLMAFLITGFFILVGAVRLLLANHLPGSFLPVILNDLREAGRWNYTPLLIYFMVVSVLYAAGYHRQWRAGQLLTGELRVANARLETRLVRASLDALKMQLHPHFLFNTLNSITSLIRNGRAREAEEVVAGLGELLRRSLEHRQEAQDTLAHELEFLRRYFEIESIRFQDRLRVEYDIPAECLPALVPCLMLQPLVENAMKHGISRDPEAKLLRLSARRDKDRLVLSVYNDGPPLPRDELIGSSGIGVQNTRTRLHMLYGDEARFELRDQPPRGVLARLTLPFTNPSTP</sequence>
<keyword evidence="5" id="KW-1185">Reference proteome</keyword>
<dbReference type="GO" id="GO:0016020">
    <property type="term" value="C:membrane"/>
    <property type="evidence" value="ECO:0007669"/>
    <property type="project" value="InterPro"/>
</dbReference>
<dbReference type="OrthoDB" id="181312at2"/>
<dbReference type="GO" id="GO:0000155">
    <property type="term" value="F:phosphorelay sensor kinase activity"/>
    <property type="evidence" value="ECO:0007669"/>
    <property type="project" value="InterPro"/>
</dbReference>
<dbReference type="Pfam" id="PF06580">
    <property type="entry name" value="His_kinase"/>
    <property type="match status" value="1"/>
</dbReference>
<dbReference type="InterPro" id="IPR036890">
    <property type="entry name" value="HATPase_C_sf"/>
</dbReference>
<dbReference type="Pfam" id="PF02518">
    <property type="entry name" value="HATPase_c"/>
    <property type="match status" value="1"/>
</dbReference>
<name>A0A4Q1C6X1_9BACT</name>
<evidence type="ECO:0000313" key="4">
    <source>
        <dbReference type="EMBL" id="RXK54637.1"/>
    </source>
</evidence>
<feature type="transmembrane region" description="Helical" evidence="1">
    <location>
        <begin position="85"/>
        <end position="112"/>
    </location>
</feature>
<feature type="domain" description="Histidine kinase/HSP90-like ATPase" evidence="2">
    <location>
        <begin position="280"/>
        <end position="373"/>
    </location>
</feature>
<accession>A0A4Q1C6X1</accession>
<dbReference type="Gene3D" id="3.30.565.10">
    <property type="entry name" value="Histidine kinase-like ATPase, C-terminal domain"/>
    <property type="match status" value="1"/>
</dbReference>
<evidence type="ECO:0000313" key="5">
    <source>
        <dbReference type="Proteomes" id="UP000290218"/>
    </source>
</evidence>
<dbReference type="Proteomes" id="UP000290218">
    <property type="component" value="Unassembled WGS sequence"/>
</dbReference>
<keyword evidence="1" id="KW-0472">Membrane</keyword>
<dbReference type="InterPro" id="IPR050640">
    <property type="entry name" value="Bact_2-comp_sensor_kinase"/>
</dbReference>
<comment type="caution">
    <text evidence="4">The sequence shown here is derived from an EMBL/GenBank/DDBJ whole genome shotgun (WGS) entry which is preliminary data.</text>
</comment>
<dbReference type="PANTHER" id="PTHR34220">
    <property type="entry name" value="SENSOR HISTIDINE KINASE YPDA"/>
    <property type="match status" value="1"/>
</dbReference>
<dbReference type="SUPFAM" id="SSF55874">
    <property type="entry name" value="ATPase domain of HSP90 chaperone/DNA topoisomerase II/histidine kinase"/>
    <property type="match status" value="1"/>
</dbReference>
<evidence type="ECO:0000256" key="1">
    <source>
        <dbReference type="SAM" id="Phobius"/>
    </source>
</evidence>
<keyword evidence="1" id="KW-1133">Transmembrane helix</keyword>
<dbReference type="AlphaFoldDB" id="A0A4Q1C6X1"/>
<dbReference type="InterPro" id="IPR003594">
    <property type="entry name" value="HATPase_dom"/>
</dbReference>
<dbReference type="InterPro" id="IPR010559">
    <property type="entry name" value="Sig_transdc_His_kin_internal"/>
</dbReference>
<gene>
    <name evidence="4" type="ORF">ESB00_01705</name>
</gene>
<feature type="transmembrane region" description="Helical" evidence="1">
    <location>
        <begin position="56"/>
        <end position="73"/>
    </location>
</feature>
<evidence type="ECO:0000259" key="2">
    <source>
        <dbReference type="Pfam" id="PF02518"/>
    </source>
</evidence>
<evidence type="ECO:0000259" key="3">
    <source>
        <dbReference type="Pfam" id="PF06580"/>
    </source>
</evidence>
<feature type="domain" description="Signal transduction histidine kinase internal region" evidence="3">
    <location>
        <begin position="181"/>
        <end position="261"/>
    </location>
</feature>
<feature type="transmembrane region" description="Helical" evidence="1">
    <location>
        <begin position="16"/>
        <end position="36"/>
    </location>
</feature>
<protein>
    <submittedName>
        <fullName evidence="4">Uncharacterized protein</fullName>
    </submittedName>
</protein>
<dbReference type="RefSeq" id="WP_129046001.1">
    <property type="nucleotide sequence ID" value="NZ_SDHX01000001.1"/>
</dbReference>
<proteinExistence type="predicted"/>
<reference evidence="4 5" key="1">
    <citation type="submission" date="2019-01" db="EMBL/GenBank/DDBJ databases">
        <title>Lacunisphaera sp. strain TWA-58.</title>
        <authorList>
            <person name="Chen W.-M."/>
        </authorList>
    </citation>
    <scope>NUCLEOTIDE SEQUENCE [LARGE SCALE GENOMIC DNA]</scope>
    <source>
        <strain evidence="4 5">TWA-58</strain>
    </source>
</reference>
<organism evidence="4 5">
    <name type="scientific">Oleiharenicola lentus</name>
    <dbReference type="NCBI Taxonomy" id="2508720"/>
    <lineage>
        <taxon>Bacteria</taxon>
        <taxon>Pseudomonadati</taxon>
        <taxon>Verrucomicrobiota</taxon>
        <taxon>Opitutia</taxon>
        <taxon>Opitutales</taxon>
        <taxon>Opitutaceae</taxon>
        <taxon>Oleiharenicola</taxon>
    </lineage>
</organism>
<dbReference type="PANTHER" id="PTHR34220:SF7">
    <property type="entry name" value="SENSOR HISTIDINE KINASE YPDA"/>
    <property type="match status" value="1"/>
</dbReference>
<keyword evidence="1" id="KW-0812">Transmembrane</keyword>
<feature type="transmembrane region" description="Helical" evidence="1">
    <location>
        <begin position="132"/>
        <end position="151"/>
    </location>
</feature>